<evidence type="ECO:0000256" key="4">
    <source>
        <dbReference type="RuleBase" id="RU361153"/>
    </source>
</evidence>
<evidence type="ECO:0000313" key="7">
    <source>
        <dbReference type="Proteomes" id="UP001355207"/>
    </source>
</evidence>
<feature type="domain" description="Glycoside hydrolase family 5" evidence="5">
    <location>
        <begin position="81"/>
        <end position="367"/>
    </location>
</feature>
<organism evidence="6 7">
    <name type="scientific">Kwoniella dendrophila CBS 6074</name>
    <dbReference type="NCBI Taxonomy" id="1295534"/>
    <lineage>
        <taxon>Eukaryota</taxon>
        <taxon>Fungi</taxon>
        <taxon>Dikarya</taxon>
        <taxon>Basidiomycota</taxon>
        <taxon>Agaricomycotina</taxon>
        <taxon>Tremellomycetes</taxon>
        <taxon>Tremellales</taxon>
        <taxon>Cryptococcaceae</taxon>
        <taxon>Kwoniella</taxon>
    </lineage>
</organism>
<evidence type="ECO:0000256" key="3">
    <source>
        <dbReference type="ARBA" id="ARBA00023295"/>
    </source>
</evidence>
<dbReference type="PANTHER" id="PTHR31297:SF43">
    <property type="entry name" value="GLUCAN 1,3-BETA-GLUCOSIDASE 3"/>
    <property type="match status" value="1"/>
</dbReference>
<dbReference type="SUPFAM" id="SSF51445">
    <property type="entry name" value="(Trans)glycosidases"/>
    <property type="match status" value="1"/>
</dbReference>
<name>A0AAX4JR35_9TREE</name>
<dbReference type="GO" id="GO:0046557">
    <property type="term" value="F:glucan endo-1,6-beta-glucosidase activity"/>
    <property type="evidence" value="ECO:0007669"/>
    <property type="project" value="TreeGrafter"/>
</dbReference>
<dbReference type="EMBL" id="CP144100">
    <property type="protein sequence ID" value="WWC87827.1"/>
    <property type="molecule type" value="Genomic_DNA"/>
</dbReference>
<dbReference type="InterPro" id="IPR001547">
    <property type="entry name" value="Glyco_hydro_5"/>
</dbReference>
<dbReference type="InterPro" id="IPR050386">
    <property type="entry name" value="Glycosyl_hydrolase_5"/>
</dbReference>
<evidence type="ECO:0000256" key="1">
    <source>
        <dbReference type="ARBA" id="ARBA00005641"/>
    </source>
</evidence>
<comment type="similarity">
    <text evidence="1 4">Belongs to the glycosyl hydrolase 5 (cellulase A) family.</text>
</comment>
<dbReference type="GO" id="GO:0009251">
    <property type="term" value="P:glucan catabolic process"/>
    <property type="evidence" value="ECO:0007669"/>
    <property type="project" value="TreeGrafter"/>
</dbReference>
<dbReference type="Gene3D" id="3.20.20.80">
    <property type="entry name" value="Glycosidases"/>
    <property type="match status" value="1"/>
</dbReference>
<dbReference type="GO" id="GO:0009986">
    <property type="term" value="C:cell surface"/>
    <property type="evidence" value="ECO:0007669"/>
    <property type="project" value="TreeGrafter"/>
</dbReference>
<reference evidence="6 7" key="1">
    <citation type="submission" date="2024-01" db="EMBL/GenBank/DDBJ databases">
        <title>Comparative genomics of Cryptococcus and Kwoniella reveals pathogenesis evolution and contrasting modes of karyotype evolution via chromosome fusion or intercentromeric recombination.</title>
        <authorList>
            <person name="Coelho M.A."/>
            <person name="David-Palma M."/>
            <person name="Shea T."/>
            <person name="Bowers K."/>
            <person name="McGinley-Smith S."/>
            <person name="Mohammad A.W."/>
            <person name="Gnirke A."/>
            <person name="Yurkov A.M."/>
            <person name="Nowrousian M."/>
            <person name="Sun S."/>
            <person name="Cuomo C.A."/>
            <person name="Heitman J."/>
        </authorList>
    </citation>
    <scope>NUCLEOTIDE SEQUENCE [LARGE SCALE GENOMIC DNA]</scope>
    <source>
        <strain evidence="6 7">CBS 6074</strain>
    </source>
</reference>
<dbReference type="AlphaFoldDB" id="A0AAX4JR35"/>
<dbReference type="FunFam" id="3.20.20.80:FF:000100">
    <property type="entry name" value="Glycoside hydrolase superfamily"/>
    <property type="match status" value="1"/>
</dbReference>
<proteinExistence type="inferred from homology"/>
<gene>
    <name evidence="6" type="ORF">L201_002719</name>
</gene>
<dbReference type="Proteomes" id="UP001355207">
    <property type="component" value="Chromosome 3"/>
</dbReference>
<evidence type="ECO:0000256" key="2">
    <source>
        <dbReference type="ARBA" id="ARBA00022801"/>
    </source>
</evidence>
<accession>A0AAX4JR35</accession>
<keyword evidence="3 4" id="KW-0326">Glycosidase</keyword>
<dbReference type="GeneID" id="91093391"/>
<dbReference type="Pfam" id="PF00150">
    <property type="entry name" value="Cellulase"/>
    <property type="match status" value="1"/>
</dbReference>
<keyword evidence="2 4" id="KW-0378">Hydrolase</keyword>
<keyword evidence="7" id="KW-1185">Reference proteome</keyword>
<protein>
    <recommendedName>
        <fullName evidence="5">Glycoside hydrolase family 5 domain-containing protein</fullName>
    </recommendedName>
</protein>
<evidence type="ECO:0000313" key="6">
    <source>
        <dbReference type="EMBL" id="WWC87827.1"/>
    </source>
</evidence>
<dbReference type="InterPro" id="IPR017853">
    <property type="entry name" value="GH"/>
</dbReference>
<evidence type="ECO:0000259" key="5">
    <source>
        <dbReference type="Pfam" id="PF00150"/>
    </source>
</evidence>
<dbReference type="RefSeq" id="XP_066074590.1">
    <property type="nucleotide sequence ID" value="XM_066218493.1"/>
</dbReference>
<sequence>MGLLDKFKDQFHTSSPSYDFPPSSHPIPLGPQAVFRYRQQRGVNLGSWFSLERWISSNVFKDSKSPGQSDFDIASGSNAKKNLEQHWDTWINEDDFKWIKEKGFNSVRIPISYFHLCGPLPEVLKGTEFEPFHHIYEGTWGRIKKAIEMAGYFGLGVLIDLHGAAGAQNPDAHAGLSKGKVGFWDKHSNLASTSLALRYLASELSKIPQVVGLELLNEPQNNSKLQAWYKSIIEEIRQVSPPDFPLYISDAWDTEHYSKFVGDKFENDFIVLDHHLYRCFTDQDKQKTGYQHSSELRNNFKNTLNNQSNNAKGNIIVGEWSASLDPHSFPPNIPDTEKDAHRREFVKAQLEIFENHTAGYWFWTYKKEQGWDAGWSAKDAARAEILPHWLGGKKFRGPPPENVKHNELSHAENSHKSYWASHGGSPDPTVFAPGFSQGWDDSLIFLSHPSGTSQIGFISQWISRRKSEYENHTGKKLGKAIWEWEHGFRQGIEASLRVCTA</sequence>
<dbReference type="GO" id="GO:0005576">
    <property type="term" value="C:extracellular region"/>
    <property type="evidence" value="ECO:0007669"/>
    <property type="project" value="TreeGrafter"/>
</dbReference>
<dbReference type="PANTHER" id="PTHR31297">
    <property type="entry name" value="GLUCAN ENDO-1,6-BETA-GLUCOSIDASE B"/>
    <property type="match status" value="1"/>
</dbReference>
<dbReference type="GO" id="GO:0005737">
    <property type="term" value="C:cytoplasm"/>
    <property type="evidence" value="ECO:0007669"/>
    <property type="project" value="UniProtKB-ARBA"/>
</dbReference>